<keyword evidence="2" id="KW-1185">Reference proteome</keyword>
<proteinExistence type="predicted"/>
<dbReference type="RefSeq" id="XP_064659538.1">
    <property type="nucleotide sequence ID" value="XM_064802177.1"/>
</dbReference>
<dbReference type="InterPro" id="IPR053161">
    <property type="entry name" value="Ulvan_degrading_GH"/>
</dbReference>
<dbReference type="Pfam" id="PF17132">
    <property type="entry name" value="Glyco_hydro_106"/>
    <property type="match status" value="1"/>
</dbReference>
<dbReference type="PANTHER" id="PTHR36848">
    <property type="entry name" value="DNA-BINDING PROTEIN (PUTATIVE SECRETED PROTEIN)-RELATED"/>
    <property type="match status" value="1"/>
</dbReference>
<evidence type="ECO:0000313" key="2">
    <source>
        <dbReference type="Proteomes" id="UP001337655"/>
    </source>
</evidence>
<dbReference type="InterPro" id="IPR008979">
    <property type="entry name" value="Galactose-bd-like_sf"/>
</dbReference>
<dbReference type="GO" id="GO:0005975">
    <property type="term" value="P:carbohydrate metabolic process"/>
    <property type="evidence" value="ECO:0007669"/>
    <property type="project" value="InterPro"/>
</dbReference>
<protein>
    <submittedName>
        <fullName evidence="1">Uncharacterized protein</fullName>
    </submittedName>
</protein>
<organism evidence="1 2">
    <name type="scientific">Saxophila tyrrhenica</name>
    <dbReference type="NCBI Taxonomy" id="1690608"/>
    <lineage>
        <taxon>Eukaryota</taxon>
        <taxon>Fungi</taxon>
        <taxon>Dikarya</taxon>
        <taxon>Ascomycota</taxon>
        <taxon>Pezizomycotina</taxon>
        <taxon>Dothideomycetes</taxon>
        <taxon>Dothideomycetidae</taxon>
        <taxon>Mycosphaerellales</taxon>
        <taxon>Extremaceae</taxon>
        <taxon>Saxophila</taxon>
    </lineage>
</organism>
<dbReference type="SUPFAM" id="SSF49785">
    <property type="entry name" value="Galactose-binding domain-like"/>
    <property type="match status" value="1"/>
</dbReference>
<dbReference type="AlphaFoldDB" id="A0AAV9PEN1"/>
<comment type="caution">
    <text evidence="1">The sequence shown here is derived from an EMBL/GenBank/DDBJ whole genome shotgun (WGS) entry which is preliminary data.</text>
</comment>
<evidence type="ECO:0000313" key="1">
    <source>
        <dbReference type="EMBL" id="KAK5170340.1"/>
    </source>
</evidence>
<reference evidence="1 2" key="1">
    <citation type="submission" date="2023-08" db="EMBL/GenBank/DDBJ databases">
        <title>Black Yeasts Isolated from many extreme environments.</title>
        <authorList>
            <person name="Coleine C."/>
            <person name="Stajich J.E."/>
            <person name="Selbmann L."/>
        </authorList>
    </citation>
    <scope>NUCLEOTIDE SEQUENCE [LARGE SCALE GENOMIC DNA]</scope>
    <source>
        <strain evidence="1 2">CCFEE 5935</strain>
    </source>
</reference>
<dbReference type="Proteomes" id="UP001337655">
    <property type="component" value="Unassembled WGS sequence"/>
</dbReference>
<dbReference type="EMBL" id="JAVRRT010000007">
    <property type="protein sequence ID" value="KAK5170340.1"/>
    <property type="molecule type" value="Genomic_DNA"/>
</dbReference>
<dbReference type="GO" id="GO:0004553">
    <property type="term" value="F:hydrolase activity, hydrolyzing O-glycosyl compounds"/>
    <property type="evidence" value="ECO:0007669"/>
    <property type="project" value="InterPro"/>
</dbReference>
<gene>
    <name evidence="1" type="ORF">LTR77_004927</name>
</gene>
<name>A0AAV9PEN1_9PEZI</name>
<accession>A0AAV9PEN1</accession>
<dbReference type="Gene3D" id="2.60.120.260">
    <property type="entry name" value="Galactose-binding domain-like"/>
    <property type="match status" value="1"/>
</dbReference>
<dbReference type="PANTHER" id="PTHR36848:SF2">
    <property type="entry name" value="SECRETED PROTEIN"/>
    <property type="match status" value="1"/>
</dbReference>
<sequence>MEASIPLEDVPECESLQAYDNVDGYRQFSGSAFITDKRVLSIELGAVFGDAYTYTIPHLLWAMNRAASGGVNQFIIHGQQYAGEYPETTWPGYVSFGYAVSDQYSNKRPDWNHGLEAGLRYMGRIMYVQQQGVPRIDVAFYNRQSATDPIVQTLYQPSDLEDQGWTYAYLSPTNFKLPQAHVHDGVLAPDGPSFKAMVVESSQNMTLDGVEALIDYAAAGLPIILSGGAPGYHPYGNESDRMQVEHKISRLRATSNVFSVSKGQAAQQLRALGLSPRVAIQTNGTWYPSWREEDGSGIDYAYVFCDTNASTGSITVSSVKKAFLLDAWTGEIKPLPLYEQDDSFTTIPLNLAGNETAIFAFTDAIPEGWPKAPPLHLVDVTSAVLGCKYTSSVDLDLHVPALSQPGSATLSNGSSIPIDSSDVPATIPLTQWTLTAEHWAAPSNFNDSSIVARKFNTTHELTSLVSWLDIPALANVSGIGYYSTRFTWPPQGPSDDSELGAYISFSKILDAITVYVNGQRLPPLDYNNAKKDISAYLQAGENEVLAVVPTTMWNYIQTILPRIRNAGEAVEFSGGPFGSPSEPSDNGLVGTAEVVPYRTLTIS</sequence>
<dbReference type="GeneID" id="89926271"/>